<sequence length="86" mass="9435">MLEAKQQEAKKRPTSGLKALGKSCKNNTCRCGGLFSDPWRAEGHEEIMRLEDRESDSSCLSAAFSSGLENNSTLADLLKAWENSAK</sequence>
<name>A0ABQ9WDU4_SAGOE</name>
<dbReference type="Proteomes" id="UP001266305">
    <property type="component" value="Unassembled WGS sequence"/>
</dbReference>
<reference evidence="1 2" key="1">
    <citation type="submission" date="2023-05" db="EMBL/GenBank/DDBJ databases">
        <title>B98-5 Cell Line De Novo Hybrid Assembly: An Optical Mapping Approach.</title>
        <authorList>
            <person name="Kananen K."/>
            <person name="Auerbach J.A."/>
            <person name="Kautto E."/>
            <person name="Blachly J.S."/>
        </authorList>
    </citation>
    <scope>NUCLEOTIDE SEQUENCE [LARGE SCALE GENOMIC DNA]</scope>
    <source>
        <strain evidence="1">B95-8</strain>
        <tissue evidence="1">Cell line</tissue>
    </source>
</reference>
<evidence type="ECO:0000313" key="1">
    <source>
        <dbReference type="EMBL" id="KAK2119650.1"/>
    </source>
</evidence>
<accession>A0ABQ9WDU4</accession>
<dbReference type="EMBL" id="JASSZA010000001">
    <property type="protein sequence ID" value="KAK2119650.1"/>
    <property type="molecule type" value="Genomic_DNA"/>
</dbReference>
<keyword evidence="2" id="KW-1185">Reference proteome</keyword>
<comment type="caution">
    <text evidence="1">The sequence shown here is derived from an EMBL/GenBank/DDBJ whole genome shotgun (WGS) entry which is preliminary data.</text>
</comment>
<evidence type="ECO:0000313" key="2">
    <source>
        <dbReference type="Proteomes" id="UP001266305"/>
    </source>
</evidence>
<proteinExistence type="predicted"/>
<gene>
    <name evidence="1" type="ORF">P7K49_001036</name>
</gene>
<organism evidence="1 2">
    <name type="scientific">Saguinus oedipus</name>
    <name type="common">Cotton-top tamarin</name>
    <name type="synonym">Oedipomidas oedipus</name>
    <dbReference type="NCBI Taxonomy" id="9490"/>
    <lineage>
        <taxon>Eukaryota</taxon>
        <taxon>Metazoa</taxon>
        <taxon>Chordata</taxon>
        <taxon>Craniata</taxon>
        <taxon>Vertebrata</taxon>
        <taxon>Euteleostomi</taxon>
        <taxon>Mammalia</taxon>
        <taxon>Eutheria</taxon>
        <taxon>Euarchontoglires</taxon>
        <taxon>Primates</taxon>
        <taxon>Haplorrhini</taxon>
        <taxon>Platyrrhini</taxon>
        <taxon>Cebidae</taxon>
        <taxon>Callitrichinae</taxon>
        <taxon>Saguinus</taxon>
    </lineage>
</organism>
<protein>
    <submittedName>
        <fullName evidence="1">Uncharacterized protein</fullName>
    </submittedName>
</protein>